<protein>
    <submittedName>
        <fullName evidence="2">Uncharacterized protein</fullName>
    </submittedName>
</protein>
<evidence type="ECO:0000256" key="1">
    <source>
        <dbReference type="SAM" id="Phobius"/>
    </source>
</evidence>
<sequence length="145" mass="16509">MACFAKVKCFVSSFVVAYIIYLLTYKCHNLNESAIEHGVKSVFHPLSHTHNQACDKLNQGVNFLQPYLSSAQSTIQSHALYKQYAVQDKVDTVSTYYATYAEKYVIQLFKLIETYEVIVATYVISLWAKIQHLYATEVAPKVKLA</sequence>
<gene>
    <name evidence="2" type="ORF">CAAN4_A12090</name>
</gene>
<organism evidence="2 3">
    <name type="scientific">[Candida] anglica</name>
    <dbReference type="NCBI Taxonomy" id="148631"/>
    <lineage>
        <taxon>Eukaryota</taxon>
        <taxon>Fungi</taxon>
        <taxon>Dikarya</taxon>
        <taxon>Ascomycota</taxon>
        <taxon>Saccharomycotina</taxon>
        <taxon>Pichiomycetes</taxon>
        <taxon>Debaryomycetaceae</taxon>
        <taxon>Kurtzmaniella</taxon>
    </lineage>
</organism>
<accession>A0ABP0E6K6</accession>
<evidence type="ECO:0000313" key="3">
    <source>
        <dbReference type="Proteomes" id="UP001497600"/>
    </source>
</evidence>
<keyword evidence="1" id="KW-1133">Transmembrane helix</keyword>
<keyword evidence="1" id="KW-0812">Transmembrane</keyword>
<dbReference type="Proteomes" id="UP001497600">
    <property type="component" value="Chromosome A"/>
</dbReference>
<name>A0ABP0E6K6_9ASCO</name>
<dbReference type="EMBL" id="OZ004253">
    <property type="protein sequence ID" value="CAK7894368.1"/>
    <property type="molecule type" value="Genomic_DNA"/>
</dbReference>
<proteinExistence type="predicted"/>
<evidence type="ECO:0000313" key="2">
    <source>
        <dbReference type="EMBL" id="CAK7894368.1"/>
    </source>
</evidence>
<reference evidence="2 3" key="1">
    <citation type="submission" date="2024-01" db="EMBL/GenBank/DDBJ databases">
        <authorList>
            <consortium name="Genoscope - CEA"/>
            <person name="William W."/>
        </authorList>
    </citation>
    <scope>NUCLEOTIDE SEQUENCE [LARGE SCALE GENOMIC DNA]</scope>
    <source>
        <strain evidence="2 3">29B2s-10</strain>
    </source>
</reference>
<keyword evidence="1" id="KW-0472">Membrane</keyword>
<feature type="transmembrane region" description="Helical" evidence="1">
    <location>
        <begin position="7"/>
        <end position="25"/>
    </location>
</feature>
<keyword evidence="3" id="KW-1185">Reference proteome</keyword>